<organism evidence="2 4">
    <name type="scientific">Cupriavidus oxalaticus</name>
    <dbReference type="NCBI Taxonomy" id="96344"/>
    <lineage>
        <taxon>Bacteria</taxon>
        <taxon>Pseudomonadati</taxon>
        <taxon>Pseudomonadota</taxon>
        <taxon>Betaproteobacteria</taxon>
        <taxon>Burkholderiales</taxon>
        <taxon>Burkholderiaceae</taxon>
        <taxon>Cupriavidus</taxon>
    </lineage>
</organism>
<reference evidence="2 4" key="1">
    <citation type="submission" date="2018-01" db="EMBL/GenBank/DDBJ databases">
        <authorList>
            <person name="Clerissi C."/>
        </authorList>
    </citation>
    <scope>NUCLEOTIDE SEQUENCE</scope>
    <source>
        <strain evidence="2">Cupriavidus oxalaticus LMG 2235</strain>
    </source>
</reference>
<dbReference type="EMBL" id="OGUS01000064">
    <property type="protein sequence ID" value="SPC06454.1"/>
    <property type="molecule type" value="Genomic_DNA"/>
</dbReference>
<dbReference type="EMBL" id="CP069812">
    <property type="protein sequence ID" value="QRQ95921.1"/>
    <property type="molecule type" value="Genomic_DNA"/>
</dbReference>
<evidence type="ECO:0000313" key="1">
    <source>
        <dbReference type="EMBL" id="QRQ95921.1"/>
    </source>
</evidence>
<name>A0A375FW15_9BURK</name>
<dbReference type="EMBL" id="OGUS01000115">
    <property type="protein sequence ID" value="SPC12563.1"/>
    <property type="molecule type" value="Genomic_DNA"/>
</dbReference>
<reference evidence="1 5" key="3">
    <citation type="submission" date="2021-02" db="EMBL/GenBank/DDBJ databases">
        <title>Complete Genome Sequence of Cupriavidus oxalaticus Strain Ox1, a Soil Oxalate-Degrading Species.</title>
        <authorList>
            <person name="Palmieri F."/>
            <person name="Udriet P."/>
            <person name="Deuasquier M."/>
            <person name="Beaudoing E."/>
            <person name="Johnson S.L."/>
            <person name="Davenport K.W."/>
            <person name="Chain P.S."/>
            <person name="Bindschedler S."/>
            <person name="Junier P."/>
        </authorList>
    </citation>
    <scope>NUCLEOTIDE SEQUENCE [LARGE SCALE GENOMIC DNA]</scope>
    <source>
        <strain evidence="1 5">Ox1</strain>
    </source>
</reference>
<gene>
    <name evidence="3" type="ORF">CO2235_150218</name>
    <name evidence="2" type="ORF">CO2235_U590030</name>
    <name evidence="1" type="ORF">JTE92_21270</name>
</gene>
<dbReference type="OrthoDB" id="8966056at2"/>
<evidence type="ECO:0000313" key="5">
    <source>
        <dbReference type="Proteomes" id="UP000623307"/>
    </source>
</evidence>
<dbReference type="Proteomes" id="UP000623307">
    <property type="component" value="Chromosome 2"/>
</dbReference>
<evidence type="ECO:0000313" key="3">
    <source>
        <dbReference type="EMBL" id="SPC12563.1"/>
    </source>
</evidence>
<dbReference type="AlphaFoldDB" id="A0A375FW15"/>
<evidence type="ECO:0000313" key="2">
    <source>
        <dbReference type="EMBL" id="SPC06454.1"/>
    </source>
</evidence>
<protein>
    <submittedName>
        <fullName evidence="2">Uncharacterized protein</fullName>
    </submittedName>
</protein>
<proteinExistence type="predicted"/>
<dbReference type="Proteomes" id="UP000256862">
    <property type="component" value="Chromosome CO2235"/>
</dbReference>
<sequence length="84" mass="9150">MTETRRSYKGFHFVLCVPDTVEPGKPCGHVDLTAPDGGLGIRFTPDWPNPPASPQQAEEWLFAYAAGIVDCELAGGFGIDLHYD</sequence>
<reference evidence="4" key="2">
    <citation type="submission" date="2018-01" db="EMBL/GenBank/DDBJ databases">
        <authorList>
            <person name="Gaut B.S."/>
            <person name="Morton B.R."/>
            <person name="Clegg M.T."/>
            <person name="Duvall M.R."/>
        </authorList>
    </citation>
    <scope>NUCLEOTIDE SEQUENCE [LARGE SCALE GENOMIC DNA]</scope>
</reference>
<dbReference type="GeneID" id="303492086"/>
<accession>A0A375FW15</accession>
<dbReference type="RefSeq" id="WP_063238771.1">
    <property type="nucleotide sequence ID" value="NZ_CP069810.1"/>
</dbReference>
<evidence type="ECO:0000313" key="4">
    <source>
        <dbReference type="Proteomes" id="UP000256862"/>
    </source>
</evidence>
<keyword evidence="5" id="KW-1185">Reference proteome</keyword>